<dbReference type="EMBL" id="JBFMKM010000012">
    <property type="protein sequence ID" value="KAL1302684.1"/>
    <property type="molecule type" value="Genomic_DNA"/>
</dbReference>
<comment type="cofactor">
    <cofactor evidence="1">
        <name>Mg(2+)</name>
        <dbReference type="ChEBI" id="CHEBI:18420"/>
    </cofactor>
</comment>
<dbReference type="RefSeq" id="XP_069198960.1">
    <property type="nucleotide sequence ID" value="XM_069342460.1"/>
</dbReference>
<evidence type="ECO:0000256" key="2">
    <source>
        <dbReference type="ARBA" id="ARBA00007092"/>
    </source>
</evidence>
<evidence type="ECO:0000256" key="3">
    <source>
        <dbReference type="ARBA" id="ARBA00022723"/>
    </source>
</evidence>
<dbReference type="PANTHER" id="PTHR22748">
    <property type="entry name" value="AP ENDONUCLEASE"/>
    <property type="match status" value="1"/>
</dbReference>
<accession>A0ABR3P942</accession>
<gene>
    <name evidence="8" type="ORF">AAFC00_003047</name>
</gene>
<evidence type="ECO:0000256" key="6">
    <source>
        <dbReference type="SAM" id="MobiDB-lite"/>
    </source>
</evidence>
<evidence type="ECO:0000256" key="5">
    <source>
        <dbReference type="ARBA" id="ARBA00022842"/>
    </source>
</evidence>
<evidence type="ECO:0000313" key="9">
    <source>
        <dbReference type="Proteomes" id="UP001562354"/>
    </source>
</evidence>
<keyword evidence="4" id="KW-0378">Hydrolase</keyword>
<name>A0ABR3P942_9PEZI</name>
<evidence type="ECO:0000256" key="4">
    <source>
        <dbReference type="ARBA" id="ARBA00022801"/>
    </source>
</evidence>
<feature type="domain" description="Endonuclease/exonuclease/phosphatase" evidence="7">
    <location>
        <begin position="34"/>
        <end position="374"/>
    </location>
</feature>
<dbReference type="Pfam" id="PF03372">
    <property type="entry name" value="Exo_endo_phos"/>
    <property type="match status" value="1"/>
</dbReference>
<feature type="region of interest" description="Disordered" evidence="6">
    <location>
        <begin position="93"/>
        <end position="125"/>
    </location>
</feature>
<dbReference type="Gene3D" id="3.60.10.10">
    <property type="entry name" value="Endonuclease/exonuclease/phosphatase"/>
    <property type="match status" value="1"/>
</dbReference>
<evidence type="ECO:0000256" key="1">
    <source>
        <dbReference type="ARBA" id="ARBA00001946"/>
    </source>
</evidence>
<dbReference type="SUPFAM" id="SSF56219">
    <property type="entry name" value="DNase I-like"/>
    <property type="match status" value="1"/>
</dbReference>
<dbReference type="InterPro" id="IPR005135">
    <property type="entry name" value="Endo/exonuclease/phosphatase"/>
</dbReference>
<dbReference type="InterPro" id="IPR036691">
    <property type="entry name" value="Endo/exonu/phosph_ase_sf"/>
</dbReference>
<evidence type="ECO:0000259" key="7">
    <source>
        <dbReference type="Pfam" id="PF03372"/>
    </source>
</evidence>
<keyword evidence="9" id="KW-1185">Reference proteome</keyword>
<comment type="similarity">
    <text evidence="2">Belongs to the DNA repair enzymes AP/ExoA family.</text>
</comment>
<sequence length="401" mass="44892">MNREISPPPTKRRRIEPDRTEIVKHENDILSIYSWNINGISPFVQPSIKSFFQSKTHDKKPDDTAHASLRDFLRRQNWPTVLCLQEVKMNPDDEATKRAVEKAVRRPPSSSSSSSASTTHVDNNDKKEPDYRAFFCLPSDPHNARGFGRKVYGVCTIVRVDFLEATNAVVRTVDWDLEGRFSIIETRQSPSSSPATTAFPTLSIWNIYAVNGTSSPYKDPRTGLVTGTRHTRKLAVHTLLRRECKQLERKGYAVVLAGDMNIARERIDGHPGLRTFPEQHVLNREDFNGKFFGHGRGVGSEVGGKIGDDEGLGAIDTFRFLHRDKKGYTYYPRGGTFGSSCDRVDMVICSASLRENIASAGMLETPADRGPSDHCPLYATFDFGPGKKSRGEANISNDRKE</sequence>
<comment type="caution">
    <text evidence="8">The sequence shown here is derived from an EMBL/GenBank/DDBJ whole genome shotgun (WGS) entry which is preliminary data.</text>
</comment>
<dbReference type="Proteomes" id="UP001562354">
    <property type="component" value="Unassembled WGS sequence"/>
</dbReference>
<dbReference type="InterPro" id="IPR004808">
    <property type="entry name" value="AP_endonuc_1"/>
</dbReference>
<evidence type="ECO:0000313" key="8">
    <source>
        <dbReference type="EMBL" id="KAL1302684.1"/>
    </source>
</evidence>
<dbReference type="PANTHER" id="PTHR22748:SF14">
    <property type="entry name" value="ENDONUCLEASE_EXONUCLEASE_PHOSPHATASE DOMAIN-CONTAINING PROTEIN"/>
    <property type="match status" value="1"/>
</dbReference>
<dbReference type="GeneID" id="95976749"/>
<proteinExistence type="inferred from homology"/>
<keyword evidence="3" id="KW-0479">Metal-binding</keyword>
<feature type="compositionally biased region" description="Basic and acidic residues" evidence="6">
    <location>
        <begin position="93"/>
        <end position="104"/>
    </location>
</feature>
<dbReference type="PROSITE" id="PS51435">
    <property type="entry name" value="AP_NUCLEASE_F1_4"/>
    <property type="match status" value="1"/>
</dbReference>
<keyword evidence="5" id="KW-0460">Magnesium</keyword>
<organism evidence="8 9">
    <name type="scientific">Neodothiora populina</name>
    <dbReference type="NCBI Taxonomy" id="2781224"/>
    <lineage>
        <taxon>Eukaryota</taxon>
        <taxon>Fungi</taxon>
        <taxon>Dikarya</taxon>
        <taxon>Ascomycota</taxon>
        <taxon>Pezizomycotina</taxon>
        <taxon>Dothideomycetes</taxon>
        <taxon>Dothideomycetidae</taxon>
        <taxon>Dothideales</taxon>
        <taxon>Dothioraceae</taxon>
        <taxon>Neodothiora</taxon>
    </lineage>
</organism>
<reference evidence="8 9" key="1">
    <citation type="submission" date="2024-07" db="EMBL/GenBank/DDBJ databases">
        <title>Draft sequence of the Neodothiora populina.</title>
        <authorList>
            <person name="Drown D.D."/>
            <person name="Schuette U.S."/>
            <person name="Buechlein A.B."/>
            <person name="Rusch D.R."/>
            <person name="Winton L.W."/>
            <person name="Adams G.A."/>
        </authorList>
    </citation>
    <scope>NUCLEOTIDE SEQUENCE [LARGE SCALE GENOMIC DNA]</scope>
    <source>
        <strain evidence="8 9">CPC 39397</strain>
    </source>
</reference>
<protein>
    <recommendedName>
        <fullName evidence="7">Endonuclease/exonuclease/phosphatase domain-containing protein</fullName>
    </recommendedName>
</protein>